<dbReference type="PANTHER" id="PTHR47027">
    <property type="entry name" value="REVERSE TRANSCRIPTASE DOMAIN-CONTAINING PROTEIN"/>
    <property type="match status" value="1"/>
</dbReference>
<dbReference type="GO" id="GO:0003824">
    <property type="term" value="F:catalytic activity"/>
    <property type="evidence" value="ECO:0007669"/>
    <property type="project" value="InterPro"/>
</dbReference>
<dbReference type="Pfam" id="PF00078">
    <property type="entry name" value="RVT_1"/>
    <property type="match status" value="1"/>
</dbReference>
<dbReference type="InterPro" id="IPR036691">
    <property type="entry name" value="Endo/exonu/phosph_ase_sf"/>
</dbReference>
<gene>
    <name evidence="3" type="primary">Acey_s0086.g1941</name>
    <name evidence="3" type="ORF">Y032_0086g1941</name>
</gene>
<dbReference type="Pfam" id="PF14529">
    <property type="entry name" value="Exo_endo_phos_2"/>
    <property type="match status" value="1"/>
</dbReference>
<dbReference type="OrthoDB" id="5862865at2759"/>
<dbReference type="CDD" id="cd01650">
    <property type="entry name" value="RT_nLTR_like"/>
    <property type="match status" value="1"/>
</dbReference>
<evidence type="ECO:0000256" key="1">
    <source>
        <dbReference type="SAM" id="MobiDB-lite"/>
    </source>
</evidence>
<dbReference type="Gene3D" id="3.60.10.10">
    <property type="entry name" value="Endonuclease/exonuclease/phosphatase"/>
    <property type="match status" value="1"/>
</dbReference>
<dbReference type="CDD" id="cd09076">
    <property type="entry name" value="L1-EN"/>
    <property type="match status" value="1"/>
</dbReference>
<proteinExistence type="predicted"/>
<dbReference type="InterPro" id="IPR043502">
    <property type="entry name" value="DNA/RNA_pol_sf"/>
</dbReference>
<sequence length="929" mass="104420">MENGSMLLNQATASGATDAPVLGTMGTGVKWTTGRKENALRRIKGKPGITPKKELRIAAWNVRTGHQVGQKEIIARELTRCKISIAALSELRMNGSGAATIKVPDSDQTMTLYYSGGDEHREGVRFMLSGRVVATVAAFQPVSSRTAVISVCGTVTVHILCIYAPTEMSPDSVKDEFYGQLQRVVDAIPQSELVIIAGDFNAHVGADRQGWEGTLGRFSVGEVNDNGLRLLSFATTNKLVIGNSYFQRPRKYQMTCPMGHDSTVLDYVLISSRFMSSLKDVRAIRGPDCGSDHYLLRAVMQLRLKRTTSKSHPVPKLDWSSLMTPPSQQLFQIALSNRFAALAMGTNADEEEKQMSDVVLECAKSLCPVIRRRTQPWITNECLQLVDERKQAKLVDSDRYRQLNQKLRRRMKMEREAYWNRVADELEEAAGRNDYHMLYRTIRGLSGKTRATDDNVRKADGTFARSAAERLERWKEFISSGRNSYNHESPQGPPPEPLSIQTPRNAFLDGEPNIDEIRKAVRSLKNGKSPGVDNITAEAIKAGGEVLLRRLHSLISLVWQTEVIPATWKRALVVPIHKKGDSRECKNYRGISLLSIVGKVFMKIIQTRLQEHREQTSREEQAGFRPGRGCCDQIFVARQLMEERIRCGKRTVIAFIDFKFAFDCVHWPALWKSLEAEHVPWEIVRLLQATYNGSSSSVRIKNELSEEFPIKTGVHQGDVISPQLFNIVVDAIMKKVFDGRSGVQYGDNQFLTDLMFADDSAIFAETDTEATDIISSIAEVAESYGLRINGDKTKIMTTDGSEAKVYLEGVQLEQVQEFKYLGYLLEEKKVAATAEVNSRIGKASAAFASLKRCVWKKNGISLTTKMRLFRILVMPILLYGSETWTLLKLDLNKLDTFQMRCLRQILRITILSRIRNEHIRDSCGHQPTV</sequence>
<name>A0A016TPK0_9BILA</name>
<evidence type="ECO:0000313" key="3">
    <source>
        <dbReference type="EMBL" id="EYC04705.1"/>
    </source>
</evidence>
<dbReference type="STRING" id="53326.A0A016TPK0"/>
<feature type="domain" description="Reverse transcriptase" evidence="2">
    <location>
        <begin position="557"/>
        <end position="825"/>
    </location>
</feature>
<dbReference type="PROSITE" id="PS50878">
    <property type="entry name" value="RT_POL"/>
    <property type="match status" value="1"/>
</dbReference>
<comment type="caution">
    <text evidence="3">The sequence shown here is derived from an EMBL/GenBank/DDBJ whole genome shotgun (WGS) entry which is preliminary data.</text>
</comment>
<evidence type="ECO:0000313" key="4">
    <source>
        <dbReference type="Proteomes" id="UP000024635"/>
    </source>
</evidence>
<dbReference type="Proteomes" id="UP000024635">
    <property type="component" value="Unassembled WGS sequence"/>
</dbReference>
<evidence type="ECO:0000259" key="2">
    <source>
        <dbReference type="PROSITE" id="PS50878"/>
    </source>
</evidence>
<dbReference type="AlphaFoldDB" id="A0A016TPK0"/>
<dbReference type="InterPro" id="IPR005135">
    <property type="entry name" value="Endo/exonuclease/phosphatase"/>
</dbReference>
<dbReference type="EMBL" id="JARK01001422">
    <property type="protein sequence ID" value="EYC04705.1"/>
    <property type="molecule type" value="Genomic_DNA"/>
</dbReference>
<protein>
    <recommendedName>
        <fullName evidence="2">Reverse transcriptase domain-containing protein</fullName>
    </recommendedName>
</protein>
<feature type="region of interest" description="Disordered" evidence="1">
    <location>
        <begin position="482"/>
        <end position="504"/>
    </location>
</feature>
<dbReference type="InterPro" id="IPR000477">
    <property type="entry name" value="RT_dom"/>
</dbReference>
<keyword evidence="4" id="KW-1185">Reference proteome</keyword>
<accession>A0A016TPK0</accession>
<dbReference type="SUPFAM" id="SSF56672">
    <property type="entry name" value="DNA/RNA polymerases"/>
    <property type="match status" value="1"/>
</dbReference>
<reference evidence="4" key="1">
    <citation type="journal article" date="2015" name="Nat. Genet.">
        <title>The genome and transcriptome of the zoonotic hookworm Ancylostoma ceylanicum identify infection-specific gene families.</title>
        <authorList>
            <person name="Schwarz E.M."/>
            <person name="Hu Y."/>
            <person name="Antoshechkin I."/>
            <person name="Miller M.M."/>
            <person name="Sternberg P.W."/>
            <person name="Aroian R.V."/>
        </authorList>
    </citation>
    <scope>NUCLEOTIDE SEQUENCE</scope>
    <source>
        <strain evidence="4">HY135</strain>
    </source>
</reference>
<dbReference type="PANTHER" id="PTHR47027:SF20">
    <property type="entry name" value="REVERSE TRANSCRIPTASE-LIKE PROTEIN WITH RNA-DIRECTED DNA POLYMERASE DOMAIN"/>
    <property type="match status" value="1"/>
</dbReference>
<organism evidence="3 4">
    <name type="scientific">Ancylostoma ceylanicum</name>
    <dbReference type="NCBI Taxonomy" id="53326"/>
    <lineage>
        <taxon>Eukaryota</taxon>
        <taxon>Metazoa</taxon>
        <taxon>Ecdysozoa</taxon>
        <taxon>Nematoda</taxon>
        <taxon>Chromadorea</taxon>
        <taxon>Rhabditida</taxon>
        <taxon>Rhabditina</taxon>
        <taxon>Rhabditomorpha</taxon>
        <taxon>Strongyloidea</taxon>
        <taxon>Ancylostomatidae</taxon>
        <taxon>Ancylostomatinae</taxon>
        <taxon>Ancylostoma</taxon>
    </lineage>
</organism>
<dbReference type="SUPFAM" id="SSF56219">
    <property type="entry name" value="DNase I-like"/>
    <property type="match status" value="1"/>
</dbReference>